<comment type="caution">
    <text evidence="2">The sequence shown here is derived from an EMBL/GenBank/DDBJ whole genome shotgun (WGS) entry which is preliminary data.</text>
</comment>
<evidence type="ECO:0000313" key="3">
    <source>
        <dbReference type="Proteomes" id="UP000275267"/>
    </source>
</evidence>
<name>A0A3L6QGP5_PANMI</name>
<evidence type="ECO:0000256" key="1">
    <source>
        <dbReference type="SAM" id="MobiDB-lite"/>
    </source>
</evidence>
<dbReference type="OrthoDB" id="10638910at2759"/>
<keyword evidence="3" id="KW-1185">Reference proteome</keyword>
<feature type="region of interest" description="Disordered" evidence="1">
    <location>
        <begin position="31"/>
        <end position="89"/>
    </location>
</feature>
<reference evidence="3" key="1">
    <citation type="journal article" date="2019" name="Nat. Commun.">
        <title>The genome of broomcorn millet.</title>
        <authorList>
            <person name="Zou C."/>
            <person name="Miki D."/>
            <person name="Li D."/>
            <person name="Tang Q."/>
            <person name="Xiao L."/>
            <person name="Rajput S."/>
            <person name="Deng P."/>
            <person name="Jia W."/>
            <person name="Huang R."/>
            <person name="Zhang M."/>
            <person name="Sun Y."/>
            <person name="Hu J."/>
            <person name="Fu X."/>
            <person name="Schnable P.S."/>
            <person name="Li F."/>
            <person name="Zhang H."/>
            <person name="Feng B."/>
            <person name="Zhu X."/>
            <person name="Liu R."/>
            <person name="Schnable J.C."/>
            <person name="Zhu J.-K."/>
            <person name="Zhang H."/>
        </authorList>
    </citation>
    <scope>NUCLEOTIDE SEQUENCE [LARGE SCALE GENOMIC DNA]</scope>
</reference>
<dbReference type="Proteomes" id="UP000275267">
    <property type="component" value="Unassembled WGS sequence"/>
</dbReference>
<protein>
    <submittedName>
        <fullName evidence="2">Uncharacterized protein</fullName>
    </submittedName>
</protein>
<sequence length="215" mass="23433">MTVLPLVFSCTPLLPRWWPLSSRRQAGPRRYAGWRLSPPTTRMTPCSRSTRPRSPTRLVLWQPPLPSPAGSAAASPSPSPTSAEPASALSPSYHDIICRPAPSPPRVVLDPVAQPPPPRCGRLRSVVVRDGGGPPSRSLGSGVVHGLPHRRHHDRPMPRLRDAARVPAHLRLGPRLPRHNRASPPNAEGWQDVLPRLPRGRACLPSRSCTASGRR</sequence>
<accession>A0A3L6QGP5</accession>
<feature type="region of interest" description="Disordered" evidence="1">
    <location>
        <begin position="174"/>
        <end position="193"/>
    </location>
</feature>
<feature type="compositionally biased region" description="Low complexity" evidence="1">
    <location>
        <begin position="37"/>
        <end position="57"/>
    </location>
</feature>
<dbReference type="AlphaFoldDB" id="A0A3L6QGP5"/>
<gene>
    <name evidence="2" type="ORF">C2845_PM12G08060</name>
</gene>
<dbReference type="EMBL" id="PQIB02000012">
    <property type="protein sequence ID" value="RLM78892.1"/>
    <property type="molecule type" value="Genomic_DNA"/>
</dbReference>
<organism evidence="2 3">
    <name type="scientific">Panicum miliaceum</name>
    <name type="common">Proso millet</name>
    <name type="synonym">Broomcorn millet</name>
    <dbReference type="NCBI Taxonomy" id="4540"/>
    <lineage>
        <taxon>Eukaryota</taxon>
        <taxon>Viridiplantae</taxon>
        <taxon>Streptophyta</taxon>
        <taxon>Embryophyta</taxon>
        <taxon>Tracheophyta</taxon>
        <taxon>Spermatophyta</taxon>
        <taxon>Magnoliopsida</taxon>
        <taxon>Liliopsida</taxon>
        <taxon>Poales</taxon>
        <taxon>Poaceae</taxon>
        <taxon>PACMAD clade</taxon>
        <taxon>Panicoideae</taxon>
        <taxon>Panicodae</taxon>
        <taxon>Paniceae</taxon>
        <taxon>Panicinae</taxon>
        <taxon>Panicum</taxon>
        <taxon>Panicum sect. Panicum</taxon>
    </lineage>
</organism>
<proteinExistence type="predicted"/>
<evidence type="ECO:0000313" key="2">
    <source>
        <dbReference type="EMBL" id="RLM78892.1"/>
    </source>
</evidence>
<feature type="region of interest" description="Disordered" evidence="1">
    <location>
        <begin position="131"/>
        <end position="155"/>
    </location>
</feature>
<feature type="compositionally biased region" description="Low complexity" evidence="1">
    <location>
        <begin position="68"/>
        <end position="89"/>
    </location>
</feature>